<dbReference type="AlphaFoldDB" id="A0AAW0F271"/>
<dbReference type="EMBL" id="JAECZO010000002">
    <property type="protein sequence ID" value="KAK7199966.1"/>
    <property type="molecule type" value="Genomic_DNA"/>
</dbReference>
<comment type="caution">
    <text evidence="2">The sequence shown here is derived from an EMBL/GenBank/DDBJ whole genome shotgun (WGS) entry which is preliminary data.</text>
</comment>
<evidence type="ECO:0000256" key="1">
    <source>
        <dbReference type="SAM" id="Phobius"/>
    </source>
</evidence>
<protein>
    <submittedName>
        <fullName evidence="2">Uncharacterized protein</fullName>
    </submittedName>
</protein>
<keyword evidence="1" id="KW-0472">Membrane</keyword>
<feature type="transmembrane region" description="Helical" evidence="1">
    <location>
        <begin position="6"/>
        <end position="28"/>
    </location>
</feature>
<keyword evidence="1" id="KW-1133">Transmembrane helix</keyword>
<reference evidence="2 3" key="1">
    <citation type="journal article" date="2021" name="MBio">
        <title>A New Model Trypanosomatid, Novymonas esmeraldas: Genomic Perception of Its 'Candidatus Pandoraea novymonadis' Endosymbiont.</title>
        <authorList>
            <person name="Zakharova A."/>
            <person name="Saura A."/>
            <person name="Butenko A."/>
            <person name="Podesvova L."/>
            <person name="Warmusova S."/>
            <person name="Kostygov A.Y."/>
            <person name="Nenarokova A."/>
            <person name="Lukes J."/>
            <person name="Opperdoes F.R."/>
            <person name="Yurchenko V."/>
        </authorList>
    </citation>
    <scope>NUCLEOTIDE SEQUENCE [LARGE SCALE GENOMIC DNA]</scope>
    <source>
        <strain evidence="2 3">E262AT.01</strain>
    </source>
</reference>
<organism evidence="2 3">
    <name type="scientific">Novymonas esmeraldas</name>
    <dbReference type="NCBI Taxonomy" id="1808958"/>
    <lineage>
        <taxon>Eukaryota</taxon>
        <taxon>Discoba</taxon>
        <taxon>Euglenozoa</taxon>
        <taxon>Kinetoplastea</taxon>
        <taxon>Metakinetoplastina</taxon>
        <taxon>Trypanosomatida</taxon>
        <taxon>Trypanosomatidae</taxon>
        <taxon>Novymonas</taxon>
    </lineage>
</organism>
<sequence>MQDWQIAVLVVIVVVFVALATLLLFLIYKFGNCNRLRLGRKSNIAASRYADATDAFSRLYRDDPRIHPSAHLLYFLDFQGELHWIDFKRRPASKIRTEAALQHHIVDVFQPTVEDGNRVLSFAPEMIGLSYVNEQHALVVLDVNRLLARDSDFGARMLHTAERPLLLSRLVADGVDGVVYTVLSRYNYNGAGGAAVSPVSRTATAFPAAPGLGQQLVEVDLSRSRANPMSFAPSVPPALPYAPAPPPVFRSPVAAALPPPSTSHHTYAADVPGMAPTPVVHPCETHHITTSTLVSVSAATYTVLHSNGGRTELDAVNTARVEAARLRWDRRQSLVVPLASGVLAGYQCLLDPVSEAATLVATSAIPGASASSAEPVVCQRADLLHYTVERVNSTQWLPYSGPFCLPAGRWCVRARAVLFRDDSSKTVAKVFTVNVL</sequence>
<gene>
    <name evidence="2" type="ORF">NESM_000045100</name>
</gene>
<accession>A0AAW0F271</accession>
<name>A0AAW0F271_9TRYP</name>
<evidence type="ECO:0000313" key="3">
    <source>
        <dbReference type="Proteomes" id="UP001430356"/>
    </source>
</evidence>
<dbReference type="Proteomes" id="UP001430356">
    <property type="component" value="Unassembled WGS sequence"/>
</dbReference>
<proteinExistence type="predicted"/>
<evidence type="ECO:0000313" key="2">
    <source>
        <dbReference type="EMBL" id="KAK7199966.1"/>
    </source>
</evidence>
<keyword evidence="3" id="KW-1185">Reference proteome</keyword>
<keyword evidence="1" id="KW-0812">Transmembrane</keyword>